<dbReference type="Pfam" id="PF22458">
    <property type="entry name" value="RsmF-B_ferredox"/>
    <property type="match status" value="1"/>
</dbReference>
<dbReference type="SUPFAM" id="SSF53335">
    <property type="entry name" value="S-adenosyl-L-methionine-dependent methyltransferases"/>
    <property type="match status" value="1"/>
</dbReference>
<dbReference type="Pfam" id="PF01189">
    <property type="entry name" value="Methyltr_RsmB-F"/>
    <property type="match status" value="1"/>
</dbReference>
<sequence length="389" mass="41258">MTPGARVAAAIEILDQVLDGQPAEQSLTRWARGARYAGSKDRAAVRDHVFQALRCLRSFACLGGARTGRGLMIGALRDEGADPDTVFTGEGHAPTPLSDAERTAGSAPESEGDRLDLPDWLVTAFGASLGEAAEPAALALRARAPITLRVNQSLKNRSQAIAMLSEDGIQATPLDIASTALIVHDGARRINGSTAYRDGFVELQDGSSQAAMEALDMPDGARVLDYCAGGGGKILALAARQSGTWFAHDADPRRMKDLPARAERAGCTVSCLSTPDTVAQAPYHLVLCDVPCSGSGTWRRAPEAKWRLTPERLAELTGLQAAILSEAATLVRPGGVLAYTTCSVLACENADVIAEFLSNSECWTLEFDRSWPISDDGDGFYLAHLRKPA</sequence>
<reference evidence="8 10" key="1">
    <citation type="submission" date="2015-04" db="EMBL/GenBank/DDBJ databases">
        <title>The draft genome sequence of Roseovarius indicus B108T.</title>
        <authorList>
            <person name="Li G."/>
            <person name="Lai Q."/>
            <person name="Shao Z."/>
            <person name="Yan P."/>
        </authorList>
    </citation>
    <scope>NUCLEOTIDE SEQUENCE [LARGE SCALE GENOMIC DNA]</scope>
    <source>
        <strain evidence="8 10">B108</strain>
    </source>
</reference>
<dbReference type="Proteomes" id="UP000051401">
    <property type="component" value="Unassembled WGS sequence"/>
</dbReference>
<dbReference type="OrthoDB" id="9810297at2"/>
<evidence type="ECO:0000256" key="4">
    <source>
        <dbReference type="ARBA" id="ARBA00022884"/>
    </source>
</evidence>
<feature type="binding site" evidence="5">
    <location>
        <position position="289"/>
    </location>
    <ligand>
        <name>S-adenosyl-L-methionine</name>
        <dbReference type="ChEBI" id="CHEBI:59789"/>
    </ligand>
</feature>
<dbReference type="CDD" id="cd02440">
    <property type="entry name" value="AdoMet_MTases"/>
    <property type="match status" value="1"/>
</dbReference>
<dbReference type="EC" id="2.1.1.176" evidence="9"/>
<dbReference type="Gene3D" id="3.40.50.150">
    <property type="entry name" value="Vaccinia Virus protein VP39"/>
    <property type="match status" value="1"/>
</dbReference>
<evidence type="ECO:0000256" key="3">
    <source>
        <dbReference type="ARBA" id="ARBA00022691"/>
    </source>
</evidence>
<dbReference type="EMBL" id="LAXI01000004">
    <property type="protein sequence ID" value="KRS18324.1"/>
    <property type="molecule type" value="Genomic_DNA"/>
</dbReference>
<name>A0A0T5PBF3_9RHOB</name>
<evidence type="ECO:0000256" key="1">
    <source>
        <dbReference type="ARBA" id="ARBA00022603"/>
    </source>
</evidence>
<evidence type="ECO:0000259" key="7">
    <source>
        <dbReference type="PROSITE" id="PS51686"/>
    </source>
</evidence>
<dbReference type="InterPro" id="IPR029063">
    <property type="entry name" value="SAM-dependent_MTases_sf"/>
</dbReference>
<accession>A0A0T5PBF3</accession>
<evidence type="ECO:0000256" key="5">
    <source>
        <dbReference type="PROSITE-ProRule" id="PRU01023"/>
    </source>
</evidence>
<dbReference type="InterPro" id="IPR054728">
    <property type="entry name" value="RsmB-like_ferredoxin"/>
</dbReference>
<evidence type="ECO:0000313" key="8">
    <source>
        <dbReference type="EMBL" id="KRS18324.1"/>
    </source>
</evidence>
<keyword evidence="10" id="KW-1185">Reference proteome</keyword>
<dbReference type="PROSITE" id="PS51686">
    <property type="entry name" value="SAM_MT_RSMB_NOP"/>
    <property type="match status" value="1"/>
</dbReference>
<evidence type="ECO:0000313" key="9">
    <source>
        <dbReference type="EMBL" id="QEW26829.1"/>
    </source>
</evidence>
<proteinExistence type="inferred from homology"/>
<keyword evidence="2 5" id="KW-0808">Transferase</keyword>
<dbReference type="Proteomes" id="UP000325785">
    <property type="component" value="Chromosome"/>
</dbReference>
<evidence type="ECO:0000313" key="10">
    <source>
        <dbReference type="Proteomes" id="UP000051401"/>
    </source>
</evidence>
<dbReference type="AlphaFoldDB" id="A0A0T5PBF3"/>
<dbReference type="EMBL" id="CP031598">
    <property type="protein sequence ID" value="QEW26829.1"/>
    <property type="molecule type" value="Genomic_DNA"/>
</dbReference>
<dbReference type="STRING" id="540747.SAMN04488031_101708"/>
<comment type="similarity">
    <text evidence="5">Belongs to the class I-like SAM-binding methyltransferase superfamily. RsmB/NOP family.</text>
</comment>
<dbReference type="InterPro" id="IPR023267">
    <property type="entry name" value="RCMT"/>
</dbReference>
<dbReference type="KEGG" id="rid:RIdsm_02635"/>
<protein>
    <submittedName>
        <fullName evidence="9">Ribosomal RNA small subunit methyltransferase B</fullName>
        <ecNumber evidence="9">2.1.1.176</ecNumber>
    </submittedName>
    <submittedName>
        <fullName evidence="8">SAM-dependent methlyltransferase</fullName>
    </submittedName>
</protein>
<dbReference type="PATRIC" id="fig|540747.5.peg.4660"/>
<dbReference type="GO" id="GO:0001510">
    <property type="term" value="P:RNA methylation"/>
    <property type="evidence" value="ECO:0007669"/>
    <property type="project" value="InterPro"/>
</dbReference>
<evidence type="ECO:0000313" key="11">
    <source>
        <dbReference type="Proteomes" id="UP000325785"/>
    </source>
</evidence>
<dbReference type="PRINTS" id="PR02008">
    <property type="entry name" value="RCMTFAMILY"/>
</dbReference>
<dbReference type="InterPro" id="IPR001678">
    <property type="entry name" value="MeTrfase_RsmB-F_NOP2_dom"/>
</dbReference>
<dbReference type="GO" id="GO:0003723">
    <property type="term" value="F:RNA binding"/>
    <property type="evidence" value="ECO:0007669"/>
    <property type="project" value="UniProtKB-UniRule"/>
</dbReference>
<feature type="binding site" evidence="5">
    <location>
        <position position="249"/>
    </location>
    <ligand>
        <name>S-adenosyl-L-methionine</name>
        <dbReference type="ChEBI" id="CHEBI:59789"/>
    </ligand>
</feature>
<keyword evidence="1 5" id="KW-0489">Methyltransferase</keyword>
<evidence type="ECO:0000256" key="6">
    <source>
        <dbReference type="SAM" id="MobiDB-lite"/>
    </source>
</evidence>
<feature type="region of interest" description="Disordered" evidence="6">
    <location>
        <begin position="82"/>
        <end position="114"/>
    </location>
</feature>
<keyword evidence="4 5" id="KW-0694">RNA-binding</keyword>
<evidence type="ECO:0000256" key="2">
    <source>
        <dbReference type="ARBA" id="ARBA00022679"/>
    </source>
</evidence>
<keyword evidence="3 5" id="KW-0949">S-adenosyl-L-methionine</keyword>
<organism evidence="8 10">
    <name type="scientific">Roseovarius indicus</name>
    <dbReference type="NCBI Taxonomy" id="540747"/>
    <lineage>
        <taxon>Bacteria</taxon>
        <taxon>Pseudomonadati</taxon>
        <taxon>Pseudomonadota</taxon>
        <taxon>Alphaproteobacteria</taxon>
        <taxon>Rhodobacterales</taxon>
        <taxon>Roseobacteraceae</taxon>
        <taxon>Roseovarius</taxon>
    </lineage>
</organism>
<dbReference type="InterPro" id="IPR049560">
    <property type="entry name" value="MeTrfase_RsmB-F_NOP2_cat"/>
</dbReference>
<dbReference type="GO" id="GO:0008173">
    <property type="term" value="F:RNA methyltransferase activity"/>
    <property type="evidence" value="ECO:0007669"/>
    <property type="project" value="InterPro"/>
</dbReference>
<gene>
    <name evidence="9" type="primary">rsmB_1</name>
    <name evidence="9" type="ORF">RIdsm_02635</name>
    <name evidence="8" type="ORF">XM52_09310</name>
</gene>
<feature type="active site" description="Nucleophile" evidence="5">
    <location>
        <position position="342"/>
    </location>
</feature>
<comment type="caution">
    <text evidence="5">Lacks conserved residue(s) required for the propagation of feature annotation.</text>
</comment>
<reference evidence="9 11" key="2">
    <citation type="submission" date="2018-08" db="EMBL/GenBank/DDBJ databases">
        <title>Genetic Globetrotter - A new plasmid hitch-hiking vast phylogenetic and geographic distances.</title>
        <authorList>
            <person name="Vollmers J."/>
            <person name="Petersen J."/>
        </authorList>
    </citation>
    <scope>NUCLEOTIDE SEQUENCE [LARGE SCALE GENOMIC DNA]</scope>
    <source>
        <strain evidence="9 11">DSM 26383</strain>
    </source>
</reference>
<feature type="domain" description="SAM-dependent MTase RsmB/NOP-type" evidence="7">
    <location>
        <begin position="136"/>
        <end position="389"/>
    </location>
</feature>
<dbReference type="PANTHER" id="PTHR22807">
    <property type="entry name" value="NOP2 YEAST -RELATED NOL1/NOP2/FMU SUN DOMAIN-CONTAINING"/>
    <property type="match status" value="1"/>
</dbReference>
<dbReference type="PANTHER" id="PTHR22807:SF53">
    <property type="entry name" value="RIBOSOMAL RNA SMALL SUBUNIT METHYLTRANSFERASE B-RELATED"/>
    <property type="match status" value="1"/>
</dbReference>
<dbReference type="RefSeq" id="WP_057815544.1">
    <property type="nucleotide sequence ID" value="NZ_CP031598.1"/>
</dbReference>